<evidence type="ECO:0000313" key="2">
    <source>
        <dbReference type="EMBL" id="SSX27586.1"/>
    </source>
</evidence>
<protein>
    <submittedName>
        <fullName evidence="2">CSON014670 protein</fullName>
    </submittedName>
</protein>
<name>A0A336MBG2_CULSO</name>
<feature type="transmembrane region" description="Helical" evidence="1">
    <location>
        <begin position="34"/>
        <end position="60"/>
    </location>
</feature>
<dbReference type="VEuPathDB" id="VectorBase:CSON014670"/>
<dbReference type="EMBL" id="UFQT01000845">
    <property type="protein sequence ID" value="SSX27586.1"/>
    <property type="molecule type" value="Genomic_DNA"/>
</dbReference>
<gene>
    <name evidence="2" type="primary">CSON014670</name>
</gene>
<keyword evidence="1" id="KW-1133">Transmembrane helix</keyword>
<evidence type="ECO:0000256" key="1">
    <source>
        <dbReference type="SAM" id="Phobius"/>
    </source>
</evidence>
<proteinExistence type="predicted"/>
<keyword evidence="1" id="KW-0472">Membrane</keyword>
<dbReference type="AlphaFoldDB" id="A0A336MBG2"/>
<keyword evidence="1" id="KW-0812">Transmembrane</keyword>
<organism evidence="2">
    <name type="scientific">Culicoides sonorensis</name>
    <name type="common">Biting midge</name>
    <dbReference type="NCBI Taxonomy" id="179676"/>
    <lineage>
        <taxon>Eukaryota</taxon>
        <taxon>Metazoa</taxon>
        <taxon>Ecdysozoa</taxon>
        <taxon>Arthropoda</taxon>
        <taxon>Hexapoda</taxon>
        <taxon>Insecta</taxon>
        <taxon>Pterygota</taxon>
        <taxon>Neoptera</taxon>
        <taxon>Endopterygota</taxon>
        <taxon>Diptera</taxon>
        <taxon>Nematocera</taxon>
        <taxon>Chironomoidea</taxon>
        <taxon>Ceratopogonidae</taxon>
        <taxon>Ceratopogoninae</taxon>
        <taxon>Culicoides</taxon>
        <taxon>Monoculicoides</taxon>
    </lineage>
</organism>
<sequence>MEIEEATASTSDSVTQQRGRLRNVSLKDRLVVRFMAFFFAALGLALFIGLIYIVYLIAVYKYKK</sequence>
<accession>A0A336MBG2</accession>
<reference evidence="2" key="1">
    <citation type="submission" date="2018-07" db="EMBL/GenBank/DDBJ databases">
        <authorList>
            <person name="Quirk P.G."/>
            <person name="Krulwich T.A."/>
        </authorList>
    </citation>
    <scope>NUCLEOTIDE SEQUENCE</scope>
</reference>